<dbReference type="InterPro" id="IPR010264">
    <property type="entry name" value="Self-incomp_S1"/>
</dbReference>
<evidence type="ECO:0000256" key="2">
    <source>
        <dbReference type="ARBA" id="ARBA00005581"/>
    </source>
</evidence>
<feature type="chain" id="PRO_5035963136" description="S-protein homolog" evidence="6">
    <location>
        <begin position="24"/>
        <end position="143"/>
    </location>
</feature>
<evidence type="ECO:0000256" key="6">
    <source>
        <dbReference type="RuleBase" id="RU367044"/>
    </source>
</evidence>
<keyword evidence="4 6" id="KW-0964">Secreted</keyword>
<evidence type="ECO:0000256" key="3">
    <source>
        <dbReference type="ARBA" id="ARBA00022471"/>
    </source>
</evidence>
<feature type="signal peptide" evidence="6">
    <location>
        <begin position="1"/>
        <end position="23"/>
    </location>
</feature>
<accession>A0A8T0H7L0</accession>
<sequence>MATMRKLFMSLLLLFSLTLRMQAYYVRSGSCSVDVVNDMKTPIDVNCWSGDDDLGYVTVRPLCDYHFEFDPNIFGTTLFLCKFEWGVRRQQIKVWKGDAYKDQLQCSDDGPCVWKVTTRGFYWSNQTEGDAFSWTFYTDWSTS</sequence>
<comment type="caution">
    <text evidence="7">The sequence shown here is derived from an EMBL/GenBank/DDBJ whole genome shotgun (WGS) entry which is preliminary data.</text>
</comment>
<dbReference type="EMBL" id="CM026428">
    <property type="protein sequence ID" value="KAG0567373.1"/>
    <property type="molecule type" value="Genomic_DNA"/>
</dbReference>
<protein>
    <recommendedName>
        <fullName evidence="6">S-protein homolog</fullName>
    </recommendedName>
</protein>
<dbReference type="GO" id="GO:0005576">
    <property type="term" value="C:extracellular region"/>
    <property type="evidence" value="ECO:0007669"/>
    <property type="project" value="UniProtKB-SubCell"/>
</dbReference>
<keyword evidence="5 6" id="KW-0732">Signal</keyword>
<keyword evidence="3 6" id="KW-0713">Self-incompatibility</keyword>
<dbReference type="PANTHER" id="PTHR31232">
    <property type="match status" value="1"/>
</dbReference>
<evidence type="ECO:0000256" key="4">
    <source>
        <dbReference type="ARBA" id="ARBA00022525"/>
    </source>
</evidence>
<comment type="subcellular location">
    <subcellularLocation>
        <location evidence="1 6">Secreted</location>
    </subcellularLocation>
</comment>
<dbReference type="Pfam" id="PF05938">
    <property type="entry name" value="Self-incomp_S1"/>
    <property type="match status" value="1"/>
</dbReference>
<comment type="similarity">
    <text evidence="2 6">Belongs to the plant self-incompatibility (S1) protein family.</text>
</comment>
<name>A0A8T0H7L0_CERPU</name>
<dbReference type="Proteomes" id="UP000822688">
    <property type="component" value="Chromosome 7"/>
</dbReference>
<gene>
    <name evidence="7" type="ORF">KC19_7G130300</name>
</gene>
<evidence type="ECO:0000256" key="5">
    <source>
        <dbReference type="ARBA" id="ARBA00022729"/>
    </source>
</evidence>
<organism evidence="7 8">
    <name type="scientific">Ceratodon purpureus</name>
    <name type="common">Fire moss</name>
    <name type="synonym">Dicranum purpureum</name>
    <dbReference type="NCBI Taxonomy" id="3225"/>
    <lineage>
        <taxon>Eukaryota</taxon>
        <taxon>Viridiplantae</taxon>
        <taxon>Streptophyta</taxon>
        <taxon>Embryophyta</taxon>
        <taxon>Bryophyta</taxon>
        <taxon>Bryophytina</taxon>
        <taxon>Bryopsida</taxon>
        <taxon>Dicranidae</taxon>
        <taxon>Pseudoditrichales</taxon>
        <taxon>Ditrichaceae</taxon>
        <taxon>Ceratodon</taxon>
    </lineage>
</organism>
<dbReference type="AlphaFoldDB" id="A0A8T0H7L0"/>
<evidence type="ECO:0000313" key="8">
    <source>
        <dbReference type="Proteomes" id="UP000822688"/>
    </source>
</evidence>
<dbReference type="GO" id="GO:0060320">
    <property type="term" value="P:rejection of self pollen"/>
    <property type="evidence" value="ECO:0007669"/>
    <property type="project" value="UniProtKB-KW"/>
</dbReference>
<evidence type="ECO:0000313" key="7">
    <source>
        <dbReference type="EMBL" id="KAG0567373.1"/>
    </source>
</evidence>
<proteinExistence type="inferred from homology"/>
<evidence type="ECO:0000256" key="1">
    <source>
        <dbReference type="ARBA" id="ARBA00004613"/>
    </source>
</evidence>
<keyword evidence="8" id="KW-1185">Reference proteome</keyword>
<dbReference type="PANTHER" id="PTHR31232:SF18">
    <property type="entry name" value="S-PROTEIN HOMOLOG"/>
    <property type="match status" value="1"/>
</dbReference>
<reference evidence="7" key="1">
    <citation type="submission" date="2020-06" db="EMBL/GenBank/DDBJ databases">
        <title>WGS assembly of Ceratodon purpureus strain R40.</title>
        <authorList>
            <person name="Carey S.B."/>
            <person name="Jenkins J."/>
            <person name="Shu S."/>
            <person name="Lovell J.T."/>
            <person name="Sreedasyam A."/>
            <person name="Maumus F."/>
            <person name="Tiley G.P."/>
            <person name="Fernandez-Pozo N."/>
            <person name="Barry K."/>
            <person name="Chen C."/>
            <person name="Wang M."/>
            <person name="Lipzen A."/>
            <person name="Daum C."/>
            <person name="Saski C.A."/>
            <person name="Payton A.C."/>
            <person name="Mcbreen J.C."/>
            <person name="Conrad R.E."/>
            <person name="Kollar L.M."/>
            <person name="Olsson S."/>
            <person name="Huttunen S."/>
            <person name="Landis J.B."/>
            <person name="Wickett N.J."/>
            <person name="Johnson M.G."/>
            <person name="Rensing S.A."/>
            <person name="Grimwood J."/>
            <person name="Schmutz J."/>
            <person name="Mcdaniel S.F."/>
        </authorList>
    </citation>
    <scope>NUCLEOTIDE SEQUENCE</scope>
    <source>
        <strain evidence="7">R40</strain>
    </source>
</reference>